<dbReference type="EMBL" id="RBNH01000014">
    <property type="protein sequence ID" value="RKO22094.1"/>
    <property type="molecule type" value="Genomic_DNA"/>
</dbReference>
<dbReference type="RefSeq" id="WP_013602646.1">
    <property type="nucleotide sequence ID" value="NZ_RBNH01000014.1"/>
</dbReference>
<name>A0A3B0FAY0_PSEPS</name>
<reference evidence="2" key="2">
    <citation type="submission" date="2018-10" db="EMBL/GenBank/DDBJ databases">
        <authorList>
            <person name="Wang Y."/>
            <person name="Wang J."/>
            <person name="Yang X."/>
            <person name="Wang Z."/>
            <person name="Huang Y."/>
        </authorList>
    </citation>
    <scope>NUCLEOTIDE SEQUENCE [LARGE SCALE GENOMIC DNA]</scope>
    <source>
        <strain evidence="2">J015</strain>
    </source>
</reference>
<dbReference type="AlphaFoldDB" id="A0A3B0FAY0"/>
<proteinExistence type="predicted"/>
<comment type="caution">
    <text evidence="1">The sequence shown here is derived from an EMBL/GenBank/DDBJ whole genome shotgun (WGS) entry which is preliminary data.</text>
</comment>
<evidence type="ECO:0000313" key="1">
    <source>
        <dbReference type="EMBL" id="RKO22094.1"/>
    </source>
</evidence>
<dbReference type="Proteomes" id="UP000273159">
    <property type="component" value="Unassembled WGS sequence"/>
</dbReference>
<accession>A0A3B0FAY0</accession>
<organism evidence="1 2">
    <name type="scientific">Pseudarthrobacter phenanthrenivorans</name>
    <name type="common">Arthrobacter phenanthrenivorans</name>
    <dbReference type="NCBI Taxonomy" id="361575"/>
    <lineage>
        <taxon>Bacteria</taxon>
        <taxon>Bacillati</taxon>
        <taxon>Actinomycetota</taxon>
        <taxon>Actinomycetes</taxon>
        <taxon>Micrococcales</taxon>
        <taxon>Micrococcaceae</taxon>
        <taxon>Pseudarthrobacter</taxon>
    </lineage>
</organism>
<reference evidence="1 2" key="1">
    <citation type="submission" date="2018-10" db="EMBL/GenBank/DDBJ databases">
        <title>Genome-guide identification and characterization of bacteria that degrade polycyclic aromatic hydrocarbons and resist hexavalent chromium simultaneously.</title>
        <authorList>
            <person name="Feng H."/>
        </authorList>
    </citation>
    <scope>NUCLEOTIDE SEQUENCE [LARGE SCALE GENOMIC DNA]</scope>
    <source>
        <strain evidence="1 2">J015</strain>
    </source>
</reference>
<sequence length="81" mass="8432">MTLLIERPVSHNANATRLDAAPRRDSYITLPSAAEASFPAAGSYVTLPAGLTANGSKAQGSYVTLHSAPLGETEISYTRVG</sequence>
<protein>
    <submittedName>
        <fullName evidence="1">Uncharacterized protein</fullName>
    </submittedName>
</protein>
<gene>
    <name evidence="1" type="ORF">D7Z96_14880</name>
</gene>
<evidence type="ECO:0000313" key="2">
    <source>
        <dbReference type="Proteomes" id="UP000273159"/>
    </source>
</evidence>